<keyword evidence="4" id="KW-0396">Initiation factor</keyword>
<dbReference type="OrthoDB" id="514777at2759"/>
<evidence type="ECO:0000313" key="9">
    <source>
        <dbReference type="EMBL" id="CAG8466324.1"/>
    </source>
</evidence>
<evidence type="ECO:0000259" key="8">
    <source>
        <dbReference type="SMART" id="SM00543"/>
    </source>
</evidence>
<dbReference type="AlphaFoldDB" id="A0A9N8Z535"/>
<dbReference type="Gene3D" id="1.25.40.180">
    <property type="match status" value="1"/>
</dbReference>
<reference evidence="9" key="1">
    <citation type="submission" date="2021-06" db="EMBL/GenBank/DDBJ databases">
        <authorList>
            <person name="Kallberg Y."/>
            <person name="Tangrot J."/>
            <person name="Rosling A."/>
        </authorList>
    </citation>
    <scope>NUCLEOTIDE SEQUENCE</scope>
    <source>
        <strain evidence="9">AZ414A</strain>
    </source>
</reference>
<dbReference type="InterPro" id="IPR003890">
    <property type="entry name" value="MIF4G-like_typ-3"/>
</dbReference>
<dbReference type="SMART" id="SM00543">
    <property type="entry name" value="MIF4G"/>
    <property type="match status" value="1"/>
</dbReference>
<comment type="subcellular location">
    <subcellularLocation>
        <location evidence="1">Cytoplasm</location>
    </subcellularLocation>
</comment>
<proteinExistence type="inferred from homology"/>
<evidence type="ECO:0000256" key="6">
    <source>
        <dbReference type="ARBA" id="ARBA00022884"/>
    </source>
</evidence>
<comment type="similarity">
    <text evidence="2">Belongs to the eukaryotic initiation factor 4G family.</text>
</comment>
<dbReference type="Proteomes" id="UP000789706">
    <property type="component" value="Unassembled WGS sequence"/>
</dbReference>
<evidence type="ECO:0000313" key="10">
    <source>
        <dbReference type="Proteomes" id="UP000789706"/>
    </source>
</evidence>
<keyword evidence="5" id="KW-0597">Phosphoprotein</keyword>
<keyword evidence="10" id="KW-1185">Reference proteome</keyword>
<protein>
    <submittedName>
        <fullName evidence="9">4544_t:CDS:1</fullName>
    </submittedName>
</protein>
<evidence type="ECO:0000256" key="2">
    <source>
        <dbReference type="ARBA" id="ARBA00005775"/>
    </source>
</evidence>
<evidence type="ECO:0000256" key="7">
    <source>
        <dbReference type="ARBA" id="ARBA00022917"/>
    </source>
</evidence>
<sequence>MTENRWVPFSVRNQHIKSTGDITPMETVQRKVKALLNKLTLENSDSILDQIIGFANESRDEREGRILKEVIRLTFEKSCNEPNFSQIYAQLCRKMMDRIDVEIIDENVKKADSKFIQGGTLVRKYLLNRCQEYFEKGWKVRVPLSSNEKGEPDLMSVEYYTAAKAKRNWLGLIRFLGELFKLNMLTRRIMHECIKKLLTVSDNPETPEEEEMESLCILLTTVGQQLDHGKAKIHMDTYFSRIEDISRNPKISSRIRSMLQESHLLNWILRRNNNSPPNGGQALSDGWSTVSGSLSRKAGDLSKFGEFRLVKSPGGEKNNDDYDDGNNKSSSEAYKSRHYVKVFDIKTSNFGHDLLMYIRKLDLSGILIANA</sequence>
<dbReference type="FunFam" id="1.25.40.180:FF:000020">
    <property type="entry name" value="Eukaryotic translation initiation factor subunit"/>
    <property type="match status" value="1"/>
</dbReference>
<evidence type="ECO:0000256" key="4">
    <source>
        <dbReference type="ARBA" id="ARBA00022540"/>
    </source>
</evidence>
<dbReference type="GO" id="GO:0003743">
    <property type="term" value="F:translation initiation factor activity"/>
    <property type="evidence" value="ECO:0007669"/>
    <property type="project" value="UniProtKB-KW"/>
</dbReference>
<dbReference type="PANTHER" id="PTHR23253">
    <property type="entry name" value="EUKARYOTIC TRANSLATION INITIATION FACTOR 4 GAMMA"/>
    <property type="match status" value="1"/>
</dbReference>
<dbReference type="EMBL" id="CAJVPK010000172">
    <property type="protein sequence ID" value="CAG8466324.1"/>
    <property type="molecule type" value="Genomic_DNA"/>
</dbReference>
<feature type="domain" description="MIF4G" evidence="8">
    <location>
        <begin position="29"/>
        <end position="274"/>
    </location>
</feature>
<keyword evidence="3" id="KW-0963">Cytoplasm</keyword>
<dbReference type="InterPro" id="IPR016024">
    <property type="entry name" value="ARM-type_fold"/>
</dbReference>
<dbReference type="GO" id="GO:0016281">
    <property type="term" value="C:eukaryotic translation initiation factor 4F complex"/>
    <property type="evidence" value="ECO:0007669"/>
    <property type="project" value="TreeGrafter"/>
</dbReference>
<accession>A0A9N8Z535</accession>
<comment type="caution">
    <text evidence="9">The sequence shown here is derived from an EMBL/GenBank/DDBJ whole genome shotgun (WGS) entry which is preliminary data.</text>
</comment>
<keyword evidence="7" id="KW-0648">Protein biosynthesis</keyword>
<name>A0A9N8Z535_9GLOM</name>
<dbReference type="GO" id="GO:0003729">
    <property type="term" value="F:mRNA binding"/>
    <property type="evidence" value="ECO:0007669"/>
    <property type="project" value="TreeGrafter"/>
</dbReference>
<keyword evidence="6" id="KW-0694">RNA-binding</keyword>
<organism evidence="9 10">
    <name type="scientific">Diversispora eburnea</name>
    <dbReference type="NCBI Taxonomy" id="1213867"/>
    <lineage>
        <taxon>Eukaryota</taxon>
        <taxon>Fungi</taxon>
        <taxon>Fungi incertae sedis</taxon>
        <taxon>Mucoromycota</taxon>
        <taxon>Glomeromycotina</taxon>
        <taxon>Glomeromycetes</taxon>
        <taxon>Diversisporales</taxon>
        <taxon>Diversisporaceae</taxon>
        <taxon>Diversispora</taxon>
    </lineage>
</organism>
<dbReference type="PANTHER" id="PTHR23253:SF9">
    <property type="entry name" value="EUKARYOTIC TRANSLATION INITIATION FACTOR 4 GAMMA 2"/>
    <property type="match status" value="1"/>
</dbReference>
<gene>
    <name evidence="9" type="ORF">DEBURN_LOCUS2936</name>
</gene>
<evidence type="ECO:0000256" key="1">
    <source>
        <dbReference type="ARBA" id="ARBA00004496"/>
    </source>
</evidence>
<evidence type="ECO:0000256" key="3">
    <source>
        <dbReference type="ARBA" id="ARBA00022490"/>
    </source>
</evidence>
<dbReference type="Pfam" id="PF02854">
    <property type="entry name" value="MIF4G"/>
    <property type="match status" value="1"/>
</dbReference>
<dbReference type="GO" id="GO:0010494">
    <property type="term" value="C:cytoplasmic stress granule"/>
    <property type="evidence" value="ECO:0007669"/>
    <property type="project" value="UniProtKB-ARBA"/>
</dbReference>
<evidence type="ECO:0000256" key="5">
    <source>
        <dbReference type="ARBA" id="ARBA00022553"/>
    </source>
</evidence>
<dbReference type="SUPFAM" id="SSF48371">
    <property type="entry name" value="ARM repeat"/>
    <property type="match status" value="1"/>
</dbReference>